<feature type="domain" description="YhaN AAA" evidence="3">
    <location>
        <begin position="1"/>
        <end position="198"/>
    </location>
</feature>
<reference evidence="4 7" key="2">
    <citation type="submission" date="2019-07" db="EMBL/GenBank/DDBJ databases">
        <title>Whole genome shotgun sequence of Halolactibacillus halophilus NBRC 100868.</title>
        <authorList>
            <person name="Hosoyama A."/>
            <person name="Uohara A."/>
            <person name="Ohji S."/>
            <person name="Ichikawa N."/>
        </authorList>
    </citation>
    <scope>NUCLEOTIDE SEQUENCE [LARGE SCALE GENOMIC DNA]</scope>
    <source>
        <strain evidence="4 7">NBRC 100868</strain>
    </source>
</reference>
<dbReference type="InterPro" id="IPR027417">
    <property type="entry name" value="P-loop_NTPase"/>
</dbReference>
<keyword evidence="2" id="KW-0812">Transmembrane</keyword>
<dbReference type="Gene3D" id="3.40.50.300">
    <property type="entry name" value="P-loop containing nucleotide triphosphate hydrolases"/>
    <property type="match status" value="2"/>
</dbReference>
<dbReference type="Proteomes" id="UP000321547">
    <property type="component" value="Unassembled WGS sequence"/>
</dbReference>
<dbReference type="OrthoDB" id="9764467at2"/>
<dbReference type="STRING" id="306540.SAMN05421839_11535"/>
<evidence type="ECO:0000313" key="7">
    <source>
        <dbReference type="Proteomes" id="UP000321547"/>
    </source>
</evidence>
<evidence type="ECO:0000313" key="6">
    <source>
        <dbReference type="Proteomes" id="UP000242243"/>
    </source>
</evidence>
<gene>
    <name evidence="4" type="primary">yhaN</name>
    <name evidence="4" type="ORF">HHA03_20750</name>
    <name evidence="5" type="ORF">SAMN05421839_11535</name>
</gene>
<feature type="transmembrane region" description="Helical" evidence="2">
    <location>
        <begin position="474"/>
        <end position="493"/>
    </location>
</feature>
<evidence type="ECO:0000256" key="2">
    <source>
        <dbReference type="SAM" id="Phobius"/>
    </source>
</evidence>
<dbReference type="PANTHER" id="PTHR41259:SF1">
    <property type="entry name" value="DOUBLE-STRAND BREAK REPAIR RAD50 ATPASE, PUTATIVE-RELATED"/>
    <property type="match status" value="1"/>
</dbReference>
<dbReference type="InterPro" id="IPR038734">
    <property type="entry name" value="YhaN_AAA"/>
</dbReference>
<feature type="coiled-coil region" evidence="1">
    <location>
        <begin position="647"/>
        <end position="674"/>
    </location>
</feature>
<dbReference type="Proteomes" id="UP000242243">
    <property type="component" value="Unassembled WGS sequence"/>
</dbReference>
<feature type="transmembrane region" description="Helical" evidence="2">
    <location>
        <begin position="447"/>
        <end position="468"/>
    </location>
</feature>
<feature type="coiled-coil region" evidence="1">
    <location>
        <begin position="177"/>
        <end position="210"/>
    </location>
</feature>
<dbReference type="EMBL" id="BJWI01000043">
    <property type="protein sequence ID" value="GEM02543.1"/>
    <property type="molecule type" value="Genomic_DNA"/>
</dbReference>
<keyword evidence="2" id="KW-0472">Membrane</keyword>
<dbReference type="Pfam" id="PF13514">
    <property type="entry name" value="AAA_27"/>
    <property type="match status" value="1"/>
</dbReference>
<sequence length="951" mass="112104">MKINLVNIYQFGKLVNQTYELSQDNLIIFSGNNESGKTHVRYFLTYMLVGLKKQELERFNNQPNHIFGGEMLVQCDDRVFTLYRTDKLNHQLKVQDEQKHDVPLEEFKQYIQQVDRELFDRIFHFDVLSIQKEQTDSPEHLGELLLSLSMSGTDAIERTEKKLKQALDQLFKKNGTNPSLNQQLKTLEAMEKQLKELKKTETGYHTLEQDIKESESTIEHWHVDSDEVKKQLTFYQTYHQLYHKIELYQLADRYLKEHKKPEIKRESNKADVITWADRARDIAQQLSYQQQQIEHKKEQIKASQVRLGETSLYEFLSTIHEQESFWRKQDQTGLQVKGELEQIAIKIQNEKRNIGLVLDDEEILQLALPKENVEELEVLVSSYKSLDDSKSSNQAELQLLLSEGDGLSFERHQVEEALLNDYERRDIEVAIELLRDTNKRSMTSKSLLPGFSVASGLLIISFIILYSINNLQPPIIIGLVLVYMIGLFGLVHLKQQSIKLNKKKLTLEEENQLQHYYHVLTEDETAKEKREELTRDWMIFTRDVAVKEKEINKQKDKQKQLAGKINRFKDQYPFLSYVAEPGYSKVLASVYQLKGLLEERVTLLSRLQSIEDKLQQFKQSIVDYCDTPEQISIEEMLKVVREQFNELTHNRERHVELTQELHRLEDEEQQLDAALLPLTETLADVYQAYQVDDFESFISQHEAATHYKDMTQQKSEMKQKLAIYFSPTELTRTLSEPLINERLLKEYLDDYHNKRQQLDDEHMTAMEQLVTLKAKKQQMESSTGYRDLSYQFQMKREAFNRTAKEWLIYKISYEQLLKTKRLFQTSMLPGILAKASEVFRVVTNNRYQSIDYDQDSKQLFVTHRQGTWFLYDLSQGTLDQVVIAIRLGTAIVLNQSIHLPFIIDDSFVHFDQQRKKCLLNYLNQQDRQSFYFTTTPKEYLTDYQVIDLEDN</sequence>
<evidence type="ECO:0000256" key="1">
    <source>
        <dbReference type="SAM" id="Coils"/>
    </source>
</evidence>
<protein>
    <submittedName>
        <fullName evidence="5">Uncharacterized protein YhaN</fullName>
    </submittedName>
</protein>
<evidence type="ECO:0000259" key="3">
    <source>
        <dbReference type="Pfam" id="PF13514"/>
    </source>
</evidence>
<evidence type="ECO:0000313" key="4">
    <source>
        <dbReference type="EMBL" id="GEM02543.1"/>
    </source>
</evidence>
<feature type="coiled-coil region" evidence="1">
    <location>
        <begin position="748"/>
        <end position="775"/>
    </location>
</feature>
<dbReference type="EMBL" id="FOXC01000015">
    <property type="protein sequence ID" value="SFP34563.1"/>
    <property type="molecule type" value="Genomic_DNA"/>
</dbReference>
<dbReference type="RefSeq" id="WP_159430133.1">
    <property type="nucleotide sequence ID" value="NZ_BJWI01000043.1"/>
</dbReference>
<keyword evidence="7" id="KW-1185">Reference proteome</keyword>
<dbReference type="AlphaFoldDB" id="A0A1I5PKL8"/>
<feature type="coiled-coil region" evidence="1">
    <location>
        <begin position="551"/>
        <end position="613"/>
    </location>
</feature>
<keyword evidence="2" id="KW-1133">Transmembrane helix</keyword>
<accession>A0A1I5PKL8</accession>
<dbReference type="SUPFAM" id="SSF52540">
    <property type="entry name" value="P-loop containing nucleoside triphosphate hydrolases"/>
    <property type="match status" value="1"/>
</dbReference>
<name>A0A1I5PKL8_9BACI</name>
<proteinExistence type="predicted"/>
<dbReference type="PANTHER" id="PTHR41259">
    <property type="entry name" value="DOUBLE-STRAND BREAK REPAIR RAD50 ATPASE, PUTATIVE-RELATED"/>
    <property type="match status" value="1"/>
</dbReference>
<organism evidence="5 6">
    <name type="scientific">Halolactibacillus halophilus</name>
    <dbReference type="NCBI Taxonomy" id="306540"/>
    <lineage>
        <taxon>Bacteria</taxon>
        <taxon>Bacillati</taxon>
        <taxon>Bacillota</taxon>
        <taxon>Bacilli</taxon>
        <taxon>Bacillales</taxon>
        <taxon>Bacillaceae</taxon>
        <taxon>Halolactibacillus</taxon>
    </lineage>
</organism>
<keyword evidence="1" id="KW-0175">Coiled coil</keyword>
<evidence type="ECO:0000313" key="5">
    <source>
        <dbReference type="EMBL" id="SFP34563.1"/>
    </source>
</evidence>
<reference evidence="5 6" key="1">
    <citation type="submission" date="2016-10" db="EMBL/GenBank/DDBJ databases">
        <authorList>
            <person name="de Groot N.N."/>
        </authorList>
    </citation>
    <scope>NUCLEOTIDE SEQUENCE [LARGE SCALE GENOMIC DNA]</scope>
    <source>
        <strain evidence="5 6">DSM 17073</strain>
    </source>
</reference>